<dbReference type="EMBL" id="JAAOZC010000004">
    <property type="protein sequence ID" value="NIJ08284.1"/>
    <property type="molecule type" value="Genomic_DNA"/>
</dbReference>
<organism evidence="11 12">
    <name type="scientific">Sphingomonas vulcanisoli</name>
    <dbReference type="NCBI Taxonomy" id="1658060"/>
    <lineage>
        <taxon>Bacteria</taxon>
        <taxon>Pseudomonadati</taxon>
        <taxon>Pseudomonadota</taxon>
        <taxon>Alphaproteobacteria</taxon>
        <taxon>Sphingomonadales</taxon>
        <taxon>Sphingomonadaceae</taxon>
        <taxon>Sphingomonas</taxon>
    </lineage>
</organism>
<dbReference type="NCBIfam" id="TIGR02532">
    <property type="entry name" value="IV_pilin_GFxxxE"/>
    <property type="match status" value="1"/>
</dbReference>
<dbReference type="InterPro" id="IPR003413">
    <property type="entry name" value="T2SS_GspI_C"/>
</dbReference>
<keyword evidence="6" id="KW-0812">Transmembrane</keyword>
<keyword evidence="7" id="KW-1133">Transmembrane helix</keyword>
<name>A0ABX0TVU5_9SPHN</name>
<comment type="subunit">
    <text evidence="9">Type II secretion is composed of four main components: the outer membrane complex, the inner membrane complex, the cytoplasmic secretion ATPase and the periplasm-spanning pseudopilus.</text>
</comment>
<keyword evidence="12" id="KW-1185">Reference proteome</keyword>
<dbReference type="InterPro" id="IPR012902">
    <property type="entry name" value="N_methyl_site"/>
</dbReference>
<dbReference type="SUPFAM" id="SSF54523">
    <property type="entry name" value="Pili subunits"/>
    <property type="match status" value="2"/>
</dbReference>
<evidence type="ECO:0000256" key="6">
    <source>
        <dbReference type="ARBA" id="ARBA00022692"/>
    </source>
</evidence>
<dbReference type="InterPro" id="IPR045584">
    <property type="entry name" value="Pilin-like"/>
</dbReference>
<comment type="function">
    <text evidence="9">Component of the type II secretion system required for the energy-dependent secretion of extracellular factors such as proteases and toxins from the periplasm.</text>
</comment>
<keyword evidence="4 9" id="KW-0488">Methylation</keyword>
<evidence type="ECO:0000256" key="4">
    <source>
        <dbReference type="ARBA" id="ARBA00022481"/>
    </source>
</evidence>
<evidence type="ECO:0000256" key="1">
    <source>
        <dbReference type="ARBA" id="ARBA00004377"/>
    </source>
</evidence>
<dbReference type="PANTHER" id="PTHR38779">
    <property type="entry name" value="TYPE II SECRETION SYSTEM PROTEIN I-RELATED"/>
    <property type="match status" value="1"/>
</dbReference>
<comment type="caution">
    <text evidence="11">The sequence shown here is derived from an EMBL/GenBank/DDBJ whole genome shotgun (WGS) entry which is preliminary data.</text>
</comment>
<feature type="domain" description="Type II secretion system protein GspI C-terminal" evidence="10">
    <location>
        <begin position="42"/>
        <end position="115"/>
    </location>
</feature>
<dbReference type="Proteomes" id="UP000727456">
    <property type="component" value="Unassembled WGS sequence"/>
</dbReference>
<dbReference type="NCBIfam" id="TIGR01707">
    <property type="entry name" value="gspI"/>
    <property type="match status" value="1"/>
</dbReference>
<evidence type="ECO:0000313" key="12">
    <source>
        <dbReference type="Proteomes" id="UP000727456"/>
    </source>
</evidence>
<dbReference type="RefSeq" id="WP_243843382.1">
    <property type="nucleotide sequence ID" value="NZ_JAAOZC010000004.1"/>
</dbReference>
<dbReference type="InterPro" id="IPR010052">
    <property type="entry name" value="T2SS_protein-GspI"/>
</dbReference>
<comment type="similarity">
    <text evidence="2 9">Belongs to the GSP I family.</text>
</comment>
<dbReference type="Pfam" id="PF02501">
    <property type="entry name" value="T2SSI"/>
    <property type="match status" value="1"/>
</dbReference>
<evidence type="ECO:0000256" key="5">
    <source>
        <dbReference type="ARBA" id="ARBA00022519"/>
    </source>
</evidence>
<evidence type="ECO:0000256" key="7">
    <source>
        <dbReference type="ARBA" id="ARBA00022989"/>
    </source>
</evidence>
<evidence type="ECO:0000259" key="10">
    <source>
        <dbReference type="Pfam" id="PF02501"/>
    </source>
</evidence>
<keyword evidence="8" id="KW-0472">Membrane</keyword>
<reference evidence="11 12" key="1">
    <citation type="submission" date="2020-03" db="EMBL/GenBank/DDBJ databases">
        <title>Genomic Encyclopedia of Type Strains, Phase III (KMG-III): the genomes of soil and plant-associated and newly described type strains.</title>
        <authorList>
            <person name="Whitman W."/>
        </authorList>
    </citation>
    <scope>NUCLEOTIDE SEQUENCE [LARGE SCALE GENOMIC DNA]</scope>
    <source>
        <strain evidence="11 12">CECT 8804</strain>
    </source>
</reference>
<evidence type="ECO:0000256" key="2">
    <source>
        <dbReference type="ARBA" id="ARBA00008358"/>
    </source>
</evidence>
<comment type="PTM">
    <text evidence="9">Cleaved by prepilin peptidase.</text>
</comment>
<protein>
    <recommendedName>
        <fullName evidence="9">Type II secretion system protein I</fullName>
        <shortName evidence="9">T2SS minor pseudopilin I</shortName>
    </recommendedName>
</protein>
<accession>A0ABX0TVU5</accession>
<evidence type="ECO:0000313" key="11">
    <source>
        <dbReference type="EMBL" id="NIJ08284.1"/>
    </source>
</evidence>
<proteinExistence type="inferred from homology"/>
<dbReference type="PANTHER" id="PTHR38779:SF2">
    <property type="entry name" value="TYPE II SECRETION SYSTEM PROTEIN I-RELATED"/>
    <property type="match status" value="1"/>
</dbReference>
<evidence type="ECO:0000256" key="3">
    <source>
        <dbReference type="ARBA" id="ARBA00022475"/>
    </source>
</evidence>
<keyword evidence="3" id="KW-1003">Cell membrane</keyword>
<evidence type="ECO:0000256" key="8">
    <source>
        <dbReference type="ARBA" id="ARBA00023136"/>
    </source>
</evidence>
<sequence length="122" mass="12931">MMRPGEQGFTLIEALVALAILAIASAGLIRALEGSIDAARGLERRAGAQWVAENRLAELQLGEKAIDLHPIEPMLGEAWHVGQEIGASDDPDVRQVMVSVSDAKGARMASLRGFLDAGTVSR</sequence>
<comment type="subcellular location">
    <subcellularLocation>
        <location evidence="1 9">Cell inner membrane</location>
        <topology evidence="1 9">Single-pass membrane protein</topology>
    </subcellularLocation>
</comment>
<evidence type="ECO:0000256" key="9">
    <source>
        <dbReference type="RuleBase" id="RU368030"/>
    </source>
</evidence>
<gene>
    <name evidence="11" type="ORF">FHS31_001901</name>
</gene>
<dbReference type="Gene3D" id="3.30.1300.30">
    <property type="entry name" value="GSPII I/J protein-like"/>
    <property type="match status" value="1"/>
</dbReference>
<dbReference type="PROSITE" id="PS00409">
    <property type="entry name" value="PROKAR_NTER_METHYL"/>
    <property type="match status" value="1"/>
</dbReference>
<keyword evidence="5 9" id="KW-0997">Cell inner membrane</keyword>
<dbReference type="Pfam" id="PF07963">
    <property type="entry name" value="N_methyl"/>
    <property type="match status" value="1"/>
</dbReference>